<feature type="binding site" evidence="10">
    <location>
        <position position="285"/>
    </location>
    <ligand>
        <name>ATP</name>
        <dbReference type="ChEBI" id="CHEBI:30616"/>
    </ligand>
</feature>
<dbReference type="InterPro" id="IPR017932">
    <property type="entry name" value="GATase_2_dom"/>
</dbReference>
<keyword evidence="7 9" id="KW-0315">Glutamine amidotransferase</keyword>
<name>A0A9X7Z5H6_9BACL</name>
<evidence type="ECO:0000256" key="4">
    <source>
        <dbReference type="ARBA" id="ARBA00022741"/>
    </source>
</evidence>
<evidence type="ECO:0000256" key="7">
    <source>
        <dbReference type="ARBA" id="ARBA00022962"/>
    </source>
</evidence>
<dbReference type="InterPro" id="IPR029055">
    <property type="entry name" value="Ntn_hydrolases_N"/>
</dbReference>
<dbReference type="NCBIfam" id="TIGR01536">
    <property type="entry name" value="asn_synth_AEB"/>
    <property type="match status" value="1"/>
</dbReference>
<dbReference type="CDD" id="cd00712">
    <property type="entry name" value="AsnB"/>
    <property type="match status" value="1"/>
</dbReference>
<dbReference type="GO" id="GO:0006529">
    <property type="term" value="P:asparagine biosynthetic process"/>
    <property type="evidence" value="ECO:0007669"/>
    <property type="project" value="UniProtKB-KW"/>
</dbReference>
<protein>
    <recommendedName>
        <fullName evidence="3">asparagine synthase (glutamine-hydrolyzing)</fullName>
        <ecNumber evidence="3">6.3.5.4</ecNumber>
    </recommendedName>
</protein>
<dbReference type="GO" id="GO:0004066">
    <property type="term" value="F:asparagine synthase (glutamine-hydrolyzing) activity"/>
    <property type="evidence" value="ECO:0007669"/>
    <property type="project" value="UniProtKB-EC"/>
</dbReference>
<evidence type="ECO:0000313" key="13">
    <source>
        <dbReference type="EMBL" id="QSO46337.1"/>
    </source>
</evidence>
<evidence type="ECO:0000256" key="6">
    <source>
        <dbReference type="ARBA" id="ARBA00022888"/>
    </source>
</evidence>
<comment type="similarity">
    <text evidence="2">Belongs to the asparagine synthetase family.</text>
</comment>
<dbReference type="PIRSF" id="PIRSF001589">
    <property type="entry name" value="Asn_synthetase_glu-h"/>
    <property type="match status" value="1"/>
</dbReference>
<evidence type="ECO:0000256" key="9">
    <source>
        <dbReference type="PIRSR" id="PIRSR001589-1"/>
    </source>
</evidence>
<sequence length="639" mass="73268">MCGICGIFRGHGNPVSMDELQKMTDTMIHRGPDESGFMVDGDVGLGFRRLSIVDLEHGHQPMTNENRTVWVVCNGEIYNYKSLRNQLMRRGHIFTSNTDTEVIVHLYEEYGIELVHHLRGMFAIAIVDLNIRELFLVRDHFGIKPLYFSQGSDGLRFASELRSLLTTSPWDFSVDEQALWDYFTLQYVPTSGSLIRGMQKVPPAHYIRYHHGVLSMTQYWAPKYQPVYDKPESYYTDAVADALERSVRRHLQADVRVGSFLSSGVDSSTIVALAKQTRPLTTFSVGFEDADAQFDELVIARRTAEALGVEHKSTVISSSDIINRLPTMMDSLEEPLGDPSALALYFLSELASRDVTVVLSGEGSDEIFAGYPIYHEPKSLAMFKYLPQWSNPLLRNLANMMPHGVKGRSFLLRGTTPLERRFLGNIHVFHEETKDILFQKHAFGLAPDATYRLTDPIYQQTAMYDDITRMQMVDLHTWLPGDILFKADKMTMAHSLELRVPFLDVDVFDVASSVPVEYRVRDNQGKYVLRQAVKQWLPDGIWSRPKLGFPVPYRKWLRESMHDILRDAFQSSKFRHFFSEQYVDMMLSQHRSGTRDYGRELWTLLAFLMWEQAFQARWQTSATAHQTTTTPVLTTAQLN</sequence>
<keyword evidence="9" id="KW-0028">Amino-acid biosynthesis</keyword>
<proteinExistence type="inferred from homology"/>
<feature type="site" description="Important for beta-aspartyl-AMP intermediate formation" evidence="11">
    <location>
        <position position="362"/>
    </location>
</feature>
<comment type="pathway">
    <text evidence="1">Amino-acid biosynthesis; L-asparagine biosynthesis; L-asparagine from L-aspartate (L-Gln route): step 1/1.</text>
</comment>
<dbReference type="InterPro" id="IPR051786">
    <property type="entry name" value="ASN_synthetase/amidase"/>
</dbReference>
<dbReference type="SUPFAM" id="SSF56235">
    <property type="entry name" value="N-terminal nucleophile aminohydrolases (Ntn hydrolases)"/>
    <property type="match status" value="1"/>
</dbReference>
<dbReference type="InterPro" id="IPR033738">
    <property type="entry name" value="AsnB_N"/>
</dbReference>
<keyword evidence="14" id="KW-1185">Reference proteome</keyword>
<keyword evidence="6 9" id="KW-0061">Asparagine biosynthesis</keyword>
<evidence type="ECO:0000256" key="8">
    <source>
        <dbReference type="ARBA" id="ARBA00048741"/>
    </source>
</evidence>
<dbReference type="EMBL" id="CP071182">
    <property type="protein sequence ID" value="QSO46337.1"/>
    <property type="molecule type" value="Genomic_DNA"/>
</dbReference>
<keyword evidence="13" id="KW-0436">Ligase</keyword>
<gene>
    <name evidence="13" type="primary">asnB</name>
    <name evidence="13" type="ORF">JZ786_17825</name>
</gene>
<evidence type="ECO:0000259" key="12">
    <source>
        <dbReference type="PROSITE" id="PS51278"/>
    </source>
</evidence>
<dbReference type="InterPro" id="IPR001962">
    <property type="entry name" value="Asn_synthase"/>
</dbReference>
<dbReference type="SUPFAM" id="SSF52402">
    <property type="entry name" value="Adenine nucleotide alpha hydrolases-like"/>
    <property type="match status" value="1"/>
</dbReference>
<comment type="catalytic activity">
    <reaction evidence="8">
        <text>L-aspartate + L-glutamine + ATP + H2O = L-asparagine + L-glutamate + AMP + diphosphate + H(+)</text>
        <dbReference type="Rhea" id="RHEA:12228"/>
        <dbReference type="ChEBI" id="CHEBI:15377"/>
        <dbReference type="ChEBI" id="CHEBI:15378"/>
        <dbReference type="ChEBI" id="CHEBI:29985"/>
        <dbReference type="ChEBI" id="CHEBI:29991"/>
        <dbReference type="ChEBI" id="CHEBI:30616"/>
        <dbReference type="ChEBI" id="CHEBI:33019"/>
        <dbReference type="ChEBI" id="CHEBI:58048"/>
        <dbReference type="ChEBI" id="CHEBI:58359"/>
        <dbReference type="ChEBI" id="CHEBI:456215"/>
        <dbReference type="EC" id="6.3.5.4"/>
    </reaction>
</comment>
<evidence type="ECO:0000256" key="10">
    <source>
        <dbReference type="PIRSR" id="PIRSR001589-2"/>
    </source>
</evidence>
<dbReference type="PROSITE" id="PS51278">
    <property type="entry name" value="GATASE_TYPE_2"/>
    <property type="match status" value="1"/>
</dbReference>
<feature type="domain" description="Glutamine amidotransferase type-2" evidence="12">
    <location>
        <begin position="2"/>
        <end position="212"/>
    </location>
</feature>
<dbReference type="Gene3D" id="3.40.50.620">
    <property type="entry name" value="HUPs"/>
    <property type="match status" value="2"/>
</dbReference>
<feature type="binding site" evidence="10">
    <location>
        <begin position="360"/>
        <end position="361"/>
    </location>
    <ligand>
        <name>ATP</name>
        <dbReference type="ChEBI" id="CHEBI:30616"/>
    </ligand>
</feature>
<organism evidence="13 14">
    <name type="scientific">Alicyclobacillus mengziensis</name>
    <dbReference type="NCBI Taxonomy" id="2931921"/>
    <lineage>
        <taxon>Bacteria</taxon>
        <taxon>Bacillati</taxon>
        <taxon>Bacillota</taxon>
        <taxon>Bacilli</taxon>
        <taxon>Bacillales</taxon>
        <taxon>Alicyclobacillaceae</taxon>
        <taxon>Alicyclobacillus</taxon>
    </lineage>
</organism>
<dbReference type="PANTHER" id="PTHR43284:SF1">
    <property type="entry name" value="ASPARAGINE SYNTHETASE"/>
    <property type="match status" value="1"/>
</dbReference>
<dbReference type="CDD" id="cd01991">
    <property type="entry name" value="Asn_synthase_B_C"/>
    <property type="match status" value="1"/>
</dbReference>
<dbReference type="PANTHER" id="PTHR43284">
    <property type="entry name" value="ASPARAGINE SYNTHETASE (GLUTAMINE-HYDROLYZING)"/>
    <property type="match status" value="1"/>
</dbReference>
<dbReference type="Pfam" id="PF00733">
    <property type="entry name" value="Asn_synthase"/>
    <property type="match status" value="1"/>
</dbReference>
<evidence type="ECO:0000256" key="3">
    <source>
        <dbReference type="ARBA" id="ARBA00012737"/>
    </source>
</evidence>
<reference evidence="13 14" key="1">
    <citation type="submission" date="2021-02" db="EMBL/GenBank/DDBJ databases">
        <title>Alicyclobacillus curvatus sp. nov. and Alicyclobacillus mengziensis sp. nov., two acidophilic bacteria isolated from acid mine drainage.</title>
        <authorList>
            <person name="Huang Y."/>
        </authorList>
    </citation>
    <scope>NUCLEOTIDE SEQUENCE [LARGE SCALE GENOMIC DNA]</scope>
    <source>
        <strain evidence="13 14">S30H14</strain>
    </source>
</reference>
<dbReference type="RefSeq" id="WP_206655706.1">
    <property type="nucleotide sequence ID" value="NZ_CP071182.1"/>
</dbReference>
<dbReference type="EC" id="6.3.5.4" evidence="3"/>
<keyword evidence="5 10" id="KW-0067">ATP-binding</keyword>
<feature type="active site" description="For GATase activity" evidence="9">
    <location>
        <position position="2"/>
    </location>
</feature>
<evidence type="ECO:0000256" key="2">
    <source>
        <dbReference type="ARBA" id="ARBA00005752"/>
    </source>
</evidence>
<keyword evidence="4 10" id="KW-0547">Nucleotide-binding</keyword>
<evidence type="ECO:0000256" key="5">
    <source>
        <dbReference type="ARBA" id="ARBA00022840"/>
    </source>
</evidence>
<accession>A0A9X7Z5H6</accession>
<evidence type="ECO:0000313" key="14">
    <source>
        <dbReference type="Proteomes" id="UP000663505"/>
    </source>
</evidence>
<dbReference type="GO" id="GO:0005829">
    <property type="term" value="C:cytosol"/>
    <property type="evidence" value="ECO:0007669"/>
    <property type="project" value="TreeGrafter"/>
</dbReference>
<dbReference type="Proteomes" id="UP000663505">
    <property type="component" value="Chromosome"/>
</dbReference>
<dbReference type="GO" id="GO:0005524">
    <property type="term" value="F:ATP binding"/>
    <property type="evidence" value="ECO:0007669"/>
    <property type="project" value="UniProtKB-KW"/>
</dbReference>
<dbReference type="KEGG" id="afx:JZ786_17825"/>
<feature type="binding site" evidence="10">
    <location>
        <position position="99"/>
    </location>
    <ligand>
        <name>L-glutamine</name>
        <dbReference type="ChEBI" id="CHEBI:58359"/>
    </ligand>
</feature>
<dbReference type="Pfam" id="PF13537">
    <property type="entry name" value="GATase_7"/>
    <property type="match status" value="1"/>
</dbReference>
<evidence type="ECO:0000256" key="1">
    <source>
        <dbReference type="ARBA" id="ARBA00005187"/>
    </source>
</evidence>
<dbReference type="InterPro" id="IPR006426">
    <property type="entry name" value="Asn_synth_AEB"/>
</dbReference>
<evidence type="ECO:0000256" key="11">
    <source>
        <dbReference type="PIRSR" id="PIRSR001589-3"/>
    </source>
</evidence>
<dbReference type="AlphaFoldDB" id="A0A9X7Z5H6"/>
<dbReference type="Gene3D" id="3.60.20.10">
    <property type="entry name" value="Glutamine Phosphoribosylpyrophosphate, subunit 1, domain 1"/>
    <property type="match status" value="1"/>
</dbReference>
<dbReference type="InterPro" id="IPR014729">
    <property type="entry name" value="Rossmann-like_a/b/a_fold"/>
</dbReference>